<feature type="region of interest" description="Disordered" evidence="1">
    <location>
        <begin position="1"/>
        <end position="29"/>
    </location>
</feature>
<dbReference type="AlphaFoldDB" id="A0A4Y7PLH0"/>
<evidence type="ECO:0000313" key="3">
    <source>
        <dbReference type="Proteomes" id="UP000294933"/>
    </source>
</evidence>
<gene>
    <name evidence="2" type="ORF">BD410DRAFT_808938</name>
</gene>
<dbReference type="Proteomes" id="UP000294933">
    <property type="component" value="Unassembled WGS sequence"/>
</dbReference>
<organism evidence="2 3">
    <name type="scientific">Rickenella mellea</name>
    <dbReference type="NCBI Taxonomy" id="50990"/>
    <lineage>
        <taxon>Eukaryota</taxon>
        <taxon>Fungi</taxon>
        <taxon>Dikarya</taxon>
        <taxon>Basidiomycota</taxon>
        <taxon>Agaricomycotina</taxon>
        <taxon>Agaricomycetes</taxon>
        <taxon>Hymenochaetales</taxon>
        <taxon>Rickenellaceae</taxon>
        <taxon>Rickenella</taxon>
    </lineage>
</organism>
<name>A0A4Y7PLH0_9AGAM</name>
<reference evidence="2 3" key="1">
    <citation type="submission" date="2018-06" db="EMBL/GenBank/DDBJ databases">
        <title>A transcriptomic atlas of mushroom development highlights an independent origin of complex multicellularity.</title>
        <authorList>
            <consortium name="DOE Joint Genome Institute"/>
            <person name="Krizsan K."/>
            <person name="Almasi E."/>
            <person name="Merenyi Z."/>
            <person name="Sahu N."/>
            <person name="Viragh M."/>
            <person name="Koszo T."/>
            <person name="Mondo S."/>
            <person name="Kiss B."/>
            <person name="Balint B."/>
            <person name="Kues U."/>
            <person name="Barry K."/>
            <person name="Hegedus J.C."/>
            <person name="Henrissat B."/>
            <person name="Johnson J."/>
            <person name="Lipzen A."/>
            <person name="Ohm R."/>
            <person name="Nagy I."/>
            <person name="Pangilinan J."/>
            <person name="Yan J."/>
            <person name="Xiong Y."/>
            <person name="Grigoriev I.V."/>
            <person name="Hibbett D.S."/>
            <person name="Nagy L.G."/>
        </authorList>
    </citation>
    <scope>NUCLEOTIDE SEQUENCE [LARGE SCALE GENOMIC DNA]</scope>
    <source>
        <strain evidence="2 3">SZMC22713</strain>
    </source>
</reference>
<proteinExistence type="predicted"/>
<evidence type="ECO:0000313" key="2">
    <source>
        <dbReference type="EMBL" id="TDL15409.1"/>
    </source>
</evidence>
<feature type="region of interest" description="Disordered" evidence="1">
    <location>
        <begin position="177"/>
        <end position="210"/>
    </location>
</feature>
<sequence length="249" mass="27760">MYPEHPDSPYPSVPHSVQHSPTRQGFHRPPTHLRTLFAKRHFRERRSTRHLRKMHCDVDESFFASKLAPVDDAEVVGLTDVSDADRKEDEVRVRVTGRARLRRHCDEVAWPRMLFQPELVEFFVLARDAGHARAISLGALDEELANGHESGDATDGQLPAREIDARGLLSEILPPAEDGTDDILKNVPSTSDAQPATKTKTTKANTKKPAVNIQKREPISLGPLVSSIVGDLINKVYSQSSKRSLNVLD</sequence>
<keyword evidence="3" id="KW-1185">Reference proteome</keyword>
<evidence type="ECO:0000256" key="1">
    <source>
        <dbReference type="SAM" id="MobiDB-lite"/>
    </source>
</evidence>
<feature type="compositionally biased region" description="Low complexity" evidence="1">
    <location>
        <begin position="196"/>
        <end position="208"/>
    </location>
</feature>
<protein>
    <submittedName>
        <fullName evidence="2">Uncharacterized protein</fullName>
    </submittedName>
</protein>
<dbReference type="VEuPathDB" id="FungiDB:BD410DRAFT_808938"/>
<accession>A0A4Y7PLH0</accession>
<dbReference type="EMBL" id="ML170276">
    <property type="protein sequence ID" value="TDL15409.1"/>
    <property type="molecule type" value="Genomic_DNA"/>
</dbReference>